<dbReference type="SUPFAM" id="SSF57959">
    <property type="entry name" value="Leucine zipper domain"/>
    <property type="match status" value="1"/>
</dbReference>
<dbReference type="PANTHER" id="PTHR21051:SF4">
    <property type="entry name" value="CAMP-RESPONSIVE ELEMENT-BINDING PROTEIN-LIKE 2"/>
    <property type="match status" value="1"/>
</dbReference>
<dbReference type="PANTHER" id="PTHR21051">
    <property type="entry name" value="CAMP-RESPONSIVE ELEMENT-BINDING PROTEIN-LIKE 2"/>
    <property type="match status" value="1"/>
</dbReference>
<evidence type="ECO:0000313" key="9">
    <source>
        <dbReference type="Proteomes" id="UP000694844"/>
    </source>
</evidence>
<dbReference type="GO" id="GO:0005634">
    <property type="term" value="C:nucleus"/>
    <property type="evidence" value="ECO:0007669"/>
    <property type="project" value="UniProtKB-SubCell"/>
</dbReference>
<feature type="compositionally biased region" description="Low complexity" evidence="8">
    <location>
        <begin position="162"/>
        <end position="173"/>
    </location>
</feature>
<comment type="similarity">
    <text evidence="2">Belongs to the bZIP family. ATF subfamily.</text>
</comment>
<evidence type="ECO:0000313" key="11">
    <source>
        <dbReference type="RefSeq" id="XP_022305350.1"/>
    </source>
</evidence>
<accession>A0A8B8BPV8</accession>
<keyword evidence="7" id="KW-0539">Nucleus</keyword>
<feature type="compositionally biased region" description="Basic and acidic residues" evidence="8">
    <location>
        <begin position="23"/>
        <end position="37"/>
    </location>
</feature>
<dbReference type="RefSeq" id="XP_022305350.1">
    <property type="nucleotide sequence ID" value="XM_022449642.1"/>
</dbReference>
<dbReference type="CDD" id="cd14709">
    <property type="entry name" value="bZIP_CREBL2"/>
    <property type="match status" value="1"/>
</dbReference>
<keyword evidence="9" id="KW-1185">Reference proteome</keyword>
<gene>
    <name evidence="10 11 12" type="primary">LOC111112227</name>
</gene>
<dbReference type="InterPro" id="IPR039250">
    <property type="entry name" value="CREBL2/REPTOR-BP"/>
</dbReference>
<feature type="compositionally biased region" description="Polar residues" evidence="8">
    <location>
        <begin position="116"/>
        <end position="125"/>
    </location>
</feature>
<protein>
    <submittedName>
        <fullName evidence="10 11">Uncharacterized protein LOC111112227</fullName>
    </submittedName>
</protein>
<evidence type="ECO:0000313" key="10">
    <source>
        <dbReference type="RefSeq" id="XP_022305349.1"/>
    </source>
</evidence>
<keyword evidence="5" id="KW-0010">Activator</keyword>
<proteinExistence type="inferred from homology"/>
<dbReference type="RefSeq" id="XP_022305351.1">
    <property type="nucleotide sequence ID" value="XM_022449643.1"/>
</dbReference>
<dbReference type="Gene3D" id="1.20.5.170">
    <property type="match status" value="1"/>
</dbReference>
<evidence type="ECO:0000313" key="12">
    <source>
        <dbReference type="RefSeq" id="XP_022305351.1"/>
    </source>
</evidence>
<evidence type="ECO:0000256" key="7">
    <source>
        <dbReference type="ARBA" id="ARBA00023242"/>
    </source>
</evidence>
<evidence type="ECO:0000256" key="5">
    <source>
        <dbReference type="ARBA" id="ARBA00023159"/>
    </source>
</evidence>
<evidence type="ECO:0000256" key="3">
    <source>
        <dbReference type="ARBA" id="ARBA00023015"/>
    </source>
</evidence>
<dbReference type="GO" id="GO:0003700">
    <property type="term" value="F:DNA-binding transcription factor activity"/>
    <property type="evidence" value="ECO:0007669"/>
    <property type="project" value="InterPro"/>
</dbReference>
<dbReference type="KEGG" id="cvn:111112227"/>
<feature type="compositionally biased region" description="Basic and acidic residues" evidence="8">
    <location>
        <begin position="126"/>
        <end position="137"/>
    </location>
</feature>
<dbReference type="OrthoDB" id="5984119at2759"/>
<dbReference type="GeneID" id="111112227"/>
<keyword evidence="4" id="KW-0238">DNA-binding</keyword>
<evidence type="ECO:0000256" key="1">
    <source>
        <dbReference type="ARBA" id="ARBA00004123"/>
    </source>
</evidence>
<evidence type="ECO:0000256" key="2">
    <source>
        <dbReference type="ARBA" id="ARBA00009050"/>
    </source>
</evidence>
<evidence type="ECO:0000256" key="4">
    <source>
        <dbReference type="ARBA" id="ARBA00023125"/>
    </source>
</evidence>
<comment type="subcellular location">
    <subcellularLocation>
        <location evidence="1">Nucleus</location>
    </subcellularLocation>
</comment>
<dbReference type="RefSeq" id="XP_022305349.1">
    <property type="nucleotide sequence ID" value="XM_022449641.1"/>
</dbReference>
<reference evidence="10 11" key="1">
    <citation type="submission" date="2025-04" db="UniProtKB">
        <authorList>
            <consortium name="RefSeq"/>
        </authorList>
    </citation>
    <scope>IDENTIFICATION</scope>
    <source>
        <tissue evidence="10 11">Whole sample</tissue>
    </source>
</reference>
<dbReference type="InterPro" id="IPR046347">
    <property type="entry name" value="bZIP_sf"/>
</dbReference>
<dbReference type="AlphaFoldDB" id="A0A8B8BPV8"/>
<evidence type="ECO:0000256" key="8">
    <source>
        <dbReference type="SAM" id="MobiDB-lite"/>
    </source>
</evidence>
<organism evidence="9 11">
    <name type="scientific">Crassostrea virginica</name>
    <name type="common">Eastern oyster</name>
    <dbReference type="NCBI Taxonomy" id="6565"/>
    <lineage>
        <taxon>Eukaryota</taxon>
        <taxon>Metazoa</taxon>
        <taxon>Spiralia</taxon>
        <taxon>Lophotrochozoa</taxon>
        <taxon>Mollusca</taxon>
        <taxon>Bivalvia</taxon>
        <taxon>Autobranchia</taxon>
        <taxon>Pteriomorphia</taxon>
        <taxon>Ostreida</taxon>
        <taxon>Ostreoidea</taxon>
        <taxon>Ostreidae</taxon>
        <taxon>Crassostrea</taxon>
    </lineage>
</organism>
<sequence>MRKTADEKPRKKCGKGKSQARISQEDGARLQRTRESARDCRLRRKLRYQFLEELISTKERAILSLKEELELYKDYCSEIDQGIISERILQELRSPNGTIYAKTSVGASASDDERPTSSNFASTKPGNEKKSPAKMEKTNAFGLTGNGTKKGSEAKDWTINFPTNKTGSKSTKPPSKRAHRSILAKMLSYDDELEDKSDETDDEDDCCKRTETSEVFQRPLFCTPAASPTEKTAEFKSEKLSSVSELVFTGEEHVQCNSNLESRNGEQSICLSGSKDEKHYTSNLDSRLVEKSDNIALPSTSGDVDSDDELWENCLLSALSLLQDYSVSVNEHGKDFIKSMSTNITATNDDLNGGPGELMDC</sequence>
<evidence type="ECO:0000256" key="6">
    <source>
        <dbReference type="ARBA" id="ARBA00023163"/>
    </source>
</evidence>
<feature type="region of interest" description="Disordered" evidence="8">
    <location>
        <begin position="1"/>
        <end position="37"/>
    </location>
</feature>
<dbReference type="Proteomes" id="UP000694844">
    <property type="component" value="Chromosome 9"/>
</dbReference>
<feature type="region of interest" description="Disordered" evidence="8">
    <location>
        <begin position="103"/>
        <end position="178"/>
    </location>
</feature>
<dbReference type="GO" id="GO:0003677">
    <property type="term" value="F:DNA binding"/>
    <property type="evidence" value="ECO:0007669"/>
    <property type="project" value="UniProtKB-KW"/>
</dbReference>
<keyword evidence="6" id="KW-0804">Transcription</keyword>
<keyword evidence="3" id="KW-0805">Transcription regulation</keyword>
<name>A0A8B8BPV8_CRAVI</name>